<dbReference type="Proteomes" id="UP000326950">
    <property type="component" value="Unassembled WGS sequence"/>
</dbReference>
<protein>
    <submittedName>
        <fullName evidence="1">Uncharacterized protein</fullName>
    </submittedName>
</protein>
<proteinExistence type="predicted"/>
<keyword evidence="2" id="KW-1185">Reference proteome</keyword>
<dbReference type="AlphaFoldDB" id="A0A5N6UBR9"/>
<evidence type="ECO:0000313" key="2">
    <source>
        <dbReference type="Proteomes" id="UP000326950"/>
    </source>
</evidence>
<sequence length="88" mass="9725">MILERLWVGLMLHHVRQLRRTLRDLAELEPTVVCGIHVTLISSALNCLLGLRGTCRAQIHNQHVWPDIGGNSESSATQGTWSAACQIA</sequence>
<name>A0A5N6UBR9_ASPTM</name>
<reference evidence="1 2" key="1">
    <citation type="submission" date="2019-04" db="EMBL/GenBank/DDBJ databases">
        <title>Friends and foes A comparative genomics study of 23 Aspergillus species from section Flavi.</title>
        <authorList>
            <consortium name="DOE Joint Genome Institute"/>
            <person name="Kjaerbolling I."/>
            <person name="Vesth T."/>
            <person name="Frisvad J.C."/>
            <person name="Nybo J.L."/>
            <person name="Theobald S."/>
            <person name="Kildgaard S."/>
            <person name="Isbrandt T."/>
            <person name="Kuo A."/>
            <person name="Sato A."/>
            <person name="Lyhne E.K."/>
            <person name="Kogle M.E."/>
            <person name="Wiebenga A."/>
            <person name="Kun R.S."/>
            <person name="Lubbers R.J."/>
            <person name="Makela M.R."/>
            <person name="Barry K."/>
            <person name="Chovatia M."/>
            <person name="Clum A."/>
            <person name="Daum C."/>
            <person name="Haridas S."/>
            <person name="He G."/>
            <person name="LaButti K."/>
            <person name="Lipzen A."/>
            <person name="Mondo S."/>
            <person name="Riley R."/>
            <person name="Salamov A."/>
            <person name="Simmons B.A."/>
            <person name="Magnuson J.K."/>
            <person name="Henrissat B."/>
            <person name="Mortensen U.H."/>
            <person name="Larsen T.O."/>
            <person name="Devries R.P."/>
            <person name="Grigoriev I.V."/>
            <person name="Machida M."/>
            <person name="Baker S.E."/>
            <person name="Andersen M.R."/>
        </authorList>
    </citation>
    <scope>NUCLEOTIDE SEQUENCE [LARGE SCALE GENOMIC DNA]</scope>
    <source>
        <strain evidence="1 2">CBS 117626</strain>
    </source>
</reference>
<organism evidence="1 2">
    <name type="scientific">Aspergillus tamarii</name>
    <dbReference type="NCBI Taxonomy" id="41984"/>
    <lineage>
        <taxon>Eukaryota</taxon>
        <taxon>Fungi</taxon>
        <taxon>Dikarya</taxon>
        <taxon>Ascomycota</taxon>
        <taxon>Pezizomycotina</taxon>
        <taxon>Eurotiomycetes</taxon>
        <taxon>Eurotiomycetidae</taxon>
        <taxon>Eurotiales</taxon>
        <taxon>Aspergillaceae</taxon>
        <taxon>Aspergillus</taxon>
        <taxon>Aspergillus subgen. Circumdati</taxon>
    </lineage>
</organism>
<accession>A0A5N6UBR9</accession>
<dbReference type="EMBL" id="ML738784">
    <property type="protein sequence ID" value="KAE8156026.1"/>
    <property type="molecule type" value="Genomic_DNA"/>
</dbReference>
<evidence type="ECO:0000313" key="1">
    <source>
        <dbReference type="EMBL" id="KAE8156026.1"/>
    </source>
</evidence>
<gene>
    <name evidence="1" type="ORF">BDV40DRAFT_282341</name>
</gene>